<dbReference type="Proteomes" id="UP000517315">
    <property type="component" value="Unassembled WGS sequence"/>
</dbReference>
<gene>
    <name evidence="2" type="ORF">HNP39_003024</name>
</gene>
<keyword evidence="3" id="KW-1185">Reference proteome</keyword>
<organism evidence="2 3">
    <name type="scientific">Bacillus aerius</name>
    <dbReference type="NCBI Taxonomy" id="293388"/>
    <lineage>
        <taxon>Bacteria</taxon>
        <taxon>Bacillati</taxon>
        <taxon>Bacillota</taxon>
        <taxon>Bacilli</taxon>
        <taxon>Bacillales</taxon>
        <taxon>Bacillaceae</taxon>
        <taxon>Bacillus</taxon>
    </lineage>
</organism>
<dbReference type="Gene3D" id="3.40.50.11200">
    <property type="match status" value="1"/>
</dbReference>
<dbReference type="RefSeq" id="WP_182489431.1">
    <property type="nucleotide sequence ID" value="NZ_JACJIG010000004.1"/>
</dbReference>
<evidence type="ECO:0000259" key="1">
    <source>
        <dbReference type="Pfam" id="PF08937"/>
    </source>
</evidence>
<evidence type="ECO:0000313" key="3">
    <source>
        <dbReference type="Proteomes" id="UP000517315"/>
    </source>
</evidence>
<dbReference type="Pfam" id="PF08937">
    <property type="entry name" value="ThsB_TIR"/>
    <property type="match status" value="1"/>
</dbReference>
<feature type="domain" description="Thoeris protein ThsB TIR-like" evidence="1">
    <location>
        <begin position="7"/>
        <end position="100"/>
    </location>
</feature>
<evidence type="ECO:0000313" key="2">
    <source>
        <dbReference type="EMBL" id="MBA8919268.1"/>
    </source>
</evidence>
<accession>A0ABR6B569</accession>
<sequence>MSNPRAFISFDFDHNEPQKNYFVGQCKNSRVPFSVSDWSAKEAMPQSKWEQIVEEKMKKTNMCIVLVGKSMSSAIGVKKEIEMAKKNNVPVFGVYVDGANSSTTLPEGLPRSKTIKWTWEGVVEMIEWAKNEGKNKFVRFSGGVK</sequence>
<dbReference type="EMBL" id="JACJIG010000004">
    <property type="protein sequence ID" value="MBA8919268.1"/>
    <property type="molecule type" value="Genomic_DNA"/>
</dbReference>
<dbReference type="InterPro" id="IPR036490">
    <property type="entry name" value="ThsB_TIR-like_sf"/>
</dbReference>
<reference evidence="2 3" key="1">
    <citation type="submission" date="2020-08" db="EMBL/GenBank/DDBJ databases">
        <title>Functional genomics of gut bacteria from endangered species of beetles.</title>
        <authorList>
            <person name="Carlos-Shanley C."/>
        </authorList>
    </citation>
    <scope>NUCLEOTIDE SEQUENCE [LARGE SCALE GENOMIC DNA]</scope>
    <source>
        <strain evidence="2 3">S00152</strain>
    </source>
</reference>
<protein>
    <submittedName>
        <fullName evidence="2">Acyl-CoA synthetase (NDP forming)</fullName>
    </submittedName>
</protein>
<proteinExistence type="predicted"/>
<dbReference type="SUPFAM" id="SSF52206">
    <property type="entry name" value="Hypothetical protein MTH538"/>
    <property type="match status" value="1"/>
</dbReference>
<name>A0ABR6B569_9BACI</name>
<comment type="caution">
    <text evidence="2">The sequence shown here is derived from an EMBL/GenBank/DDBJ whole genome shotgun (WGS) entry which is preliminary data.</text>
</comment>
<dbReference type="InterPro" id="IPR015032">
    <property type="entry name" value="ThsB__TIR-like_domain"/>
</dbReference>